<proteinExistence type="predicted"/>
<organism evidence="1">
    <name type="scientific">Myoviridae sp. ctr0w28</name>
    <dbReference type="NCBI Taxonomy" id="2826703"/>
    <lineage>
        <taxon>Viruses</taxon>
        <taxon>Duplodnaviria</taxon>
        <taxon>Heunggongvirae</taxon>
        <taxon>Uroviricota</taxon>
        <taxon>Caudoviricetes</taxon>
    </lineage>
</organism>
<reference evidence="1" key="1">
    <citation type="journal article" date="2021" name="Proc. Natl. Acad. Sci. U.S.A.">
        <title>A Catalog of Tens of Thousands of Viruses from Human Metagenomes Reveals Hidden Associations with Chronic Diseases.</title>
        <authorList>
            <person name="Tisza M.J."/>
            <person name="Buck C.B."/>
        </authorList>
    </citation>
    <scope>NUCLEOTIDE SEQUENCE</scope>
    <source>
        <strain evidence="1">Ctr0w28</strain>
    </source>
</reference>
<accession>A0A8S5NRS9</accession>
<name>A0A8S5NRS9_9CAUD</name>
<protein>
    <submittedName>
        <fullName evidence="1">Uncharacterized protein</fullName>
    </submittedName>
</protein>
<dbReference type="EMBL" id="BK015227">
    <property type="protein sequence ID" value="DAD97010.1"/>
    <property type="molecule type" value="Genomic_DNA"/>
</dbReference>
<sequence>MKCRNCKHPRWAEEYPGRPFFGWCDNINDSPDMDIERECRCFEPATNADIIRRMSDKELSVFFDDLTCLCVDCNDHDGVNKNCPIYKQGCGRYCEPEDFMHWLQSPVEEDT</sequence>
<evidence type="ECO:0000313" key="1">
    <source>
        <dbReference type="EMBL" id="DAD97010.1"/>
    </source>
</evidence>